<accession>A0A8R1XW76</accession>
<reference evidence="2" key="1">
    <citation type="submission" date="2013-10" db="EMBL/GenBank/DDBJ databases">
        <title>Genome sequencing of Onchocerca volvulus.</title>
        <authorList>
            <person name="Cotton J."/>
            <person name="Tsai J."/>
            <person name="Stanley E."/>
            <person name="Tracey A."/>
            <person name="Holroyd N."/>
            <person name="Lustigman S."/>
            <person name="Berriman M."/>
        </authorList>
    </citation>
    <scope>NUCLEOTIDE SEQUENCE</scope>
</reference>
<keyword evidence="2" id="KW-1185">Reference proteome</keyword>
<proteinExistence type="predicted"/>
<reference evidence="1" key="2">
    <citation type="submission" date="2022-06" db="UniProtKB">
        <authorList>
            <consortium name="EnsemblMetazoa"/>
        </authorList>
    </citation>
    <scope>IDENTIFICATION</scope>
</reference>
<evidence type="ECO:0000313" key="1">
    <source>
        <dbReference type="EnsemblMetazoa" id="OVOC3458.1"/>
    </source>
</evidence>
<organism evidence="1 2">
    <name type="scientific">Onchocerca volvulus</name>
    <dbReference type="NCBI Taxonomy" id="6282"/>
    <lineage>
        <taxon>Eukaryota</taxon>
        <taxon>Metazoa</taxon>
        <taxon>Ecdysozoa</taxon>
        <taxon>Nematoda</taxon>
        <taxon>Chromadorea</taxon>
        <taxon>Rhabditida</taxon>
        <taxon>Spirurina</taxon>
        <taxon>Spiruromorpha</taxon>
        <taxon>Filarioidea</taxon>
        <taxon>Onchocercidae</taxon>
        <taxon>Onchocerca</taxon>
    </lineage>
</organism>
<protein>
    <submittedName>
        <fullName evidence="1">Uncharacterized protein</fullName>
    </submittedName>
</protein>
<dbReference type="Proteomes" id="UP000024404">
    <property type="component" value="Unassembled WGS sequence"/>
</dbReference>
<evidence type="ECO:0000313" key="2">
    <source>
        <dbReference type="Proteomes" id="UP000024404"/>
    </source>
</evidence>
<sequence>MAPNEELRSQDDVKSNQSPFGYFALHVIAEFYFPVSPQHLTSDMRRYMFRARMEMLDAIFRTTPELKRSKVVQTSDHYDDDYQSDNYYGAASLLDPTVTVINPSESRKSTFPVSYICLFCFYYYNEPLLFELN</sequence>
<dbReference type="EMBL" id="CMVM020000114">
    <property type="status" value="NOT_ANNOTATED_CDS"/>
    <property type="molecule type" value="Genomic_DNA"/>
</dbReference>
<dbReference type="AlphaFoldDB" id="A0A8R1XW76"/>
<name>A0A8R1XW76_ONCVO</name>
<dbReference type="EnsemblMetazoa" id="OVOC3458.1">
    <property type="protein sequence ID" value="OVOC3458.1"/>
    <property type="gene ID" value="WBGene00240267"/>
</dbReference>